<gene>
    <name evidence="3" type="ORF">MED92_08520</name>
</gene>
<evidence type="ECO:0000256" key="1">
    <source>
        <dbReference type="ARBA" id="ARBA00009460"/>
    </source>
</evidence>
<reference evidence="3 4" key="1">
    <citation type="submission" date="2006-02" db="EMBL/GenBank/DDBJ databases">
        <authorList>
            <person name="Pinhassi J."/>
            <person name="Pedros-Alio C."/>
            <person name="Ferriera S."/>
            <person name="Johnson J."/>
            <person name="Kravitz S."/>
            <person name="Halpern A."/>
            <person name="Remington K."/>
            <person name="Beeson K."/>
            <person name="Tran B."/>
            <person name="Rogers Y.-H."/>
            <person name="Friedman R."/>
            <person name="Venter J.C."/>
        </authorList>
    </citation>
    <scope>NUCLEOTIDE SEQUENCE [LARGE SCALE GENOMIC DNA]</scope>
    <source>
        <strain evidence="3 4">MED92</strain>
    </source>
</reference>
<dbReference type="PIRSF" id="PIRSF006221">
    <property type="entry name" value="Ketosamine-3-kinase"/>
    <property type="match status" value="1"/>
</dbReference>
<dbReference type="PANTHER" id="PTHR12149">
    <property type="entry name" value="FRUCTOSAMINE 3 KINASE-RELATED PROTEIN"/>
    <property type="match status" value="1"/>
</dbReference>
<dbReference type="RefSeq" id="WP_007022165.1">
    <property type="nucleotide sequence ID" value="NZ_CH724126.1"/>
</dbReference>
<dbReference type="GO" id="GO:0016301">
    <property type="term" value="F:kinase activity"/>
    <property type="evidence" value="ECO:0007669"/>
    <property type="project" value="UniProtKB-UniRule"/>
</dbReference>
<name>A0A7U8C1H1_NEPCE</name>
<accession>A0A7U8C1H1</accession>
<dbReference type="PANTHER" id="PTHR12149:SF8">
    <property type="entry name" value="PROTEIN-RIBULOSAMINE 3-KINASE"/>
    <property type="match status" value="1"/>
</dbReference>
<evidence type="ECO:0000313" key="4">
    <source>
        <dbReference type="Proteomes" id="UP000002171"/>
    </source>
</evidence>
<dbReference type="SUPFAM" id="SSF56112">
    <property type="entry name" value="Protein kinase-like (PK-like)"/>
    <property type="match status" value="1"/>
</dbReference>
<evidence type="ECO:0008006" key="5">
    <source>
        <dbReference type="Google" id="ProtNLM"/>
    </source>
</evidence>
<keyword evidence="2" id="KW-0808">Transferase</keyword>
<dbReference type="Gene3D" id="3.30.200.20">
    <property type="entry name" value="Phosphorylase Kinase, domain 1"/>
    <property type="match status" value="1"/>
</dbReference>
<dbReference type="Proteomes" id="UP000002171">
    <property type="component" value="Unassembled WGS sequence"/>
</dbReference>
<dbReference type="InterPro" id="IPR016477">
    <property type="entry name" value="Fructo-/Ketosamine-3-kinase"/>
</dbReference>
<protein>
    <recommendedName>
        <fullName evidence="5">Fructosamine kinase</fullName>
    </recommendedName>
</protein>
<keyword evidence="2" id="KW-0418">Kinase</keyword>
<dbReference type="InterPro" id="IPR011009">
    <property type="entry name" value="Kinase-like_dom_sf"/>
</dbReference>
<dbReference type="AlphaFoldDB" id="A0A7U8C1H1"/>
<organism evidence="3 4">
    <name type="scientific">Neptuniibacter caesariensis</name>
    <dbReference type="NCBI Taxonomy" id="207954"/>
    <lineage>
        <taxon>Bacteria</taxon>
        <taxon>Pseudomonadati</taxon>
        <taxon>Pseudomonadota</taxon>
        <taxon>Gammaproteobacteria</taxon>
        <taxon>Oceanospirillales</taxon>
        <taxon>Oceanospirillaceae</taxon>
        <taxon>Neptuniibacter</taxon>
    </lineage>
</organism>
<dbReference type="Gene3D" id="3.90.1200.10">
    <property type="match status" value="1"/>
</dbReference>
<evidence type="ECO:0000313" key="3">
    <source>
        <dbReference type="EMBL" id="EAR59792.1"/>
    </source>
</evidence>
<sequence>MKGLDTWLMQQGLSIQKDQNVSGGCVAVSRRLTLSNGQQVFVKSMDKPATGLFRAEAAGLKALGECTDISVPEVIYTGEDCLILDYIETGERSGDFEQLLGQQLASLHQMSVPSFGFTLNTFCGSTEQPNLSTSDGYAFYAEHRFGYLARQCFEQQLIGKETLRGIESICNRLQELIPQQEPALLHGDLWAGNVMSDRRGLPILIDPAVYWGWPEADLAMTQLFGGFSHALYQAYQEVSPLERGWRVRFQIYNLWHLLNHLYLFGESYRADVMAVVAKYR</sequence>
<comment type="caution">
    <text evidence="3">The sequence shown here is derived from an EMBL/GenBank/DDBJ whole genome shotgun (WGS) entry which is preliminary data.</text>
</comment>
<evidence type="ECO:0000256" key="2">
    <source>
        <dbReference type="PIRNR" id="PIRNR006221"/>
    </source>
</evidence>
<dbReference type="OrthoDB" id="5291879at2"/>
<dbReference type="EMBL" id="AAOW01000032">
    <property type="protein sequence ID" value="EAR59792.1"/>
    <property type="molecule type" value="Genomic_DNA"/>
</dbReference>
<dbReference type="Pfam" id="PF03881">
    <property type="entry name" value="Fructosamin_kin"/>
    <property type="match status" value="1"/>
</dbReference>
<comment type="similarity">
    <text evidence="1 2">Belongs to the fructosamine kinase family.</text>
</comment>
<keyword evidence="4" id="KW-1185">Reference proteome</keyword>
<proteinExistence type="inferred from homology"/>